<proteinExistence type="predicted"/>
<name>A0A660KPA5_9ROSI</name>
<organism evidence="1 2">
    <name type="scientific">Carpinus fangiana</name>
    <dbReference type="NCBI Taxonomy" id="176857"/>
    <lineage>
        <taxon>Eukaryota</taxon>
        <taxon>Viridiplantae</taxon>
        <taxon>Streptophyta</taxon>
        <taxon>Embryophyta</taxon>
        <taxon>Tracheophyta</taxon>
        <taxon>Spermatophyta</taxon>
        <taxon>Magnoliopsida</taxon>
        <taxon>eudicotyledons</taxon>
        <taxon>Gunneridae</taxon>
        <taxon>Pentapetalae</taxon>
        <taxon>rosids</taxon>
        <taxon>fabids</taxon>
        <taxon>Fagales</taxon>
        <taxon>Betulaceae</taxon>
        <taxon>Carpinus</taxon>
    </lineage>
</organism>
<accession>A0A660KPA5</accession>
<dbReference type="Proteomes" id="UP000327013">
    <property type="component" value="Chromosome 4"/>
</dbReference>
<reference evidence="1 2" key="1">
    <citation type="submission" date="2019-06" db="EMBL/GenBank/DDBJ databases">
        <title>A chromosomal-level reference genome of Carpinus fangiana (Coryloideae, Betulaceae).</title>
        <authorList>
            <person name="Yang X."/>
            <person name="Wang Z."/>
            <person name="Zhang L."/>
            <person name="Hao G."/>
            <person name="Liu J."/>
            <person name="Yang Y."/>
        </authorList>
    </citation>
    <scope>NUCLEOTIDE SEQUENCE [LARGE SCALE GENOMIC DNA]</scope>
    <source>
        <strain evidence="1">Cfa_2016G</strain>
        <tissue evidence="1">Leaf</tissue>
    </source>
</reference>
<dbReference type="EMBL" id="CM017324">
    <property type="protein sequence ID" value="KAE8037268.1"/>
    <property type="molecule type" value="Genomic_DNA"/>
</dbReference>
<evidence type="ECO:0000313" key="2">
    <source>
        <dbReference type="Proteomes" id="UP000327013"/>
    </source>
</evidence>
<gene>
    <name evidence="1" type="ORF">FH972_009869</name>
</gene>
<sequence length="55" mass="6503">MEEFKNAKLAFWRSLEHNGWSSMSATSRPRKKNWEEWALIFIGMEKLENIGNTDS</sequence>
<dbReference type="AlphaFoldDB" id="A0A660KPA5"/>
<evidence type="ECO:0000313" key="1">
    <source>
        <dbReference type="EMBL" id="KAE8037268.1"/>
    </source>
</evidence>
<keyword evidence="2" id="KW-1185">Reference proteome</keyword>
<protein>
    <submittedName>
        <fullName evidence="1">Uncharacterized protein</fullName>
    </submittedName>
</protein>